<dbReference type="EMBL" id="CAJPWZ010003297">
    <property type="protein sequence ID" value="CAG2256172.1"/>
    <property type="molecule type" value="Genomic_DNA"/>
</dbReference>
<dbReference type="InterPro" id="IPR040054">
    <property type="entry name" value="MRPS18B"/>
</dbReference>
<dbReference type="Pfam" id="PF01084">
    <property type="entry name" value="Ribosomal_S18"/>
    <property type="match status" value="1"/>
</dbReference>
<evidence type="ECO:0000256" key="9">
    <source>
        <dbReference type="ARBA" id="ARBA00035130"/>
    </source>
</evidence>
<proteinExistence type="inferred from homology"/>
<dbReference type="SUPFAM" id="SSF46911">
    <property type="entry name" value="Ribosomal protein S18"/>
    <property type="match status" value="1"/>
</dbReference>
<evidence type="ECO:0000313" key="12">
    <source>
        <dbReference type="Proteomes" id="UP000683360"/>
    </source>
</evidence>
<dbReference type="Proteomes" id="UP000683360">
    <property type="component" value="Unassembled WGS sequence"/>
</dbReference>
<gene>
    <name evidence="11" type="ORF">MEDL_67571</name>
</gene>
<keyword evidence="7" id="KW-0687">Ribonucleoprotein</keyword>
<dbReference type="GO" id="GO:1990904">
    <property type="term" value="C:ribonucleoprotein complex"/>
    <property type="evidence" value="ECO:0007669"/>
    <property type="project" value="UniProtKB-KW"/>
</dbReference>
<accession>A0A8S3VE35</accession>
<evidence type="ECO:0000256" key="8">
    <source>
        <dbReference type="ARBA" id="ARBA00032055"/>
    </source>
</evidence>
<dbReference type="InterPro" id="IPR036870">
    <property type="entry name" value="Ribosomal_bS18_sf"/>
</dbReference>
<evidence type="ECO:0000256" key="5">
    <source>
        <dbReference type="ARBA" id="ARBA00022980"/>
    </source>
</evidence>
<dbReference type="GO" id="GO:0032543">
    <property type="term" value="P:mitochondrial translation"/>
    <property type="evidence" value="ECO:0007669"/>
    <property type="project" value="InterPro"/>
</dbReference>
<reference evidence="11" key="1">
    <citation type="submission" date="2021-03" db="EMBL/GenBank/DDBJ databases">
        <authorList>
            <person name="Bekaert M."/>
        </authorList>
    </citation>
    <scope>NUCLEOTIDE SEQUENCE</scope>
</reference>
<sequence length="189" mass="22329">MDKLFRLRQISKFCRSFVYSAHCSEFQNVVQSRNLSTTGRLCFIRRGEKVFEEEDNTVIAHEKRPYIQESWDTSIRYLESDSYKKTYGDDVVWKHYRRNFKGNMAPETREKCIRQGKIGLASPCPLCRDEYLTVDYRNIKLLRQFLNPFTGDVLPSLKTGVCQQRLKELQIQRLKAIDYGKSSQSKYLT</sequence>
<keyword evidence="3" id="KW-0597">Phosphoprotein</keyword>
<evidence type="ECO:0000256" key="4">
    <source>
        <dbReference type="ARBA" id="ARBA00022946"/>
    </source>
</evidence>
<dbReference type="GO" id="GO:0003735">
    <property type="term" value="F:structural constituent of ribosome"/>
    <property type="evidence" value="ECO:0007669"/>
    <property type="project" value="InterPro"/>
</dbReference>
<protein>
    <recommendedName>
        <fullName evidence="9">Small ribosomal subunit protein mS40</fullName>
    </recommendedName>
    <alternativeName>
        <fullName evidence="8">28S ribosomal protein S18-2, mitochondrial</fullName>
    </alternativeName>
    <alternativeName>
        <fullName evidence="10">28S ribosomal protein S18b, mitochondrial</fullName>
    </alternativeName>
</protein>
<dbReference type="GO" id="GO:0005739">
    <property type="term" value="C:mitochondrion"/>
    <property type="evidence" value="ECO:0007669"/>
    <property type="project" value="UniProtKB-SubCell"/>
</dbReference>
<dbReference type="GO" id="GO:0005840">
    <property type="term" value="C:ribosome"/>
    <property type="evidence" value="ECO:0007669"/>
    <property type="project" value="UniProtKB-KW"/>
</dbReference>
<evidence type="ECO:0000256" key="6">
    <source>
        <dbReference type="ARBA" id="ARBA00023128"/>
    </source>
</evidence>
<name>A0A8S3VE35_MYTED</name>
<keyword evidence="12" id="KW-1185">Reference proteome</keyword>
<comment type="subcellular location">
    <subcellularLocation>
        <location evidence="1">Mitochondrion</location>
    </subcellularLocation>
</comment>
<keyword evidence="4" id="KW-0809">Transit peptide</keyword>
<evidence type="ECO:0000256" key="7">
    <source>
        <dbReference type="ARBA" id="ARBA00023274"/>
    </source>
</evidence>
<keyword evidence="6" id="KW-0496">Mitochondrion</keyword>
<evidence type="ECO:0000256" key="1">
    <source>
        <dbReference type="ARBA" id="ARBA00004173"/>
    </source>
</evidence>
<dbReference type="InterPro" id="IPR001648">
    <property type="entry name" value="Ribosomal_bS18"/>
</dbReference>
<comment type="similarity">
    <text evidence="2">Belongs to the bacterial ribosomal protein bS18 family. Mitochondrion-specific ribosomal protein mS40 subfamily.</text>
</comment>
<evidence type="ECO:0000256" key="10">
    <source>
        <dbReference type="ARBA" id="ARBA00035515"/>
    </source>
</evidence>
<evidence type="ECO:0000256" key="3">
    <source>
        <dbReference type="ARBA" id="ARBA00022553"/>
    </source>
</evidence>
<evidence type="ECO:0000313" key="11">
    <source>
        <dbReference type="EMBL" id="CAG2256172.1"/>
    </source>
</evidence>
<keyword evidence="5" id="KW-0689">Ribosomal protein</keyword>
<dbReference type="PANTHER" id="PTHR13329">
    <property type="entry name" value="MITOCHONDRIAL RIBOSOMAL PROTEIN S18B"/>
    <property type="match status" value="1"/>
</dbReference>
<dbReference type="PANTHER" id="PTHR13329:SF2">
    <property type="entry name" value="SMALL RIBOSOMAL SUBUNIT PROTEIN MS40"/>
    <property type="match status" value="1"/>
</dbReference>
<dbReference type="OrthoDB" id="21463at2759"/>
<evidence type="ECO:0000256" key="2">
    <source>
        <dbReference type="ARBA" id="ARBA00006136"/>
    </source>
</evidence>
<organism evidence="11 12">
    <name type="scientific">Mytilus edulis</name>
    <name type="common">Blue mussel</name>
    <dbReference type="NCBI Taxonomy" id="6550"/>
    <lineage>
        <taxon>Eukaryota</taxon>
        <taxon>Metazoa</taxon>
        <taxon>Spiralia</taxon>
        <taxon>Lophotrochozoa</taxon>
        <taxon>Mollusca</taxon>
        <taxon>Bivalvia</taxon>
        <taxon>Autobranchia</taxon>
        <taxon>Pteriomorphia</taxon>
        <taxon>Mytilida</taxon>
        <taxon>Mytiloidea</taxon>
        <taxon>Mytilidae</taxon>
        <taxon>Mytilinae</taxon>
        <taxon>Mytilus</taxon>
    </lineage>
</organism>
<dbReference type="AlphaFoldDB" id="A0A8S3VE35"/>
<dbReference type="Gene3D" id="4.10.640.10">
    <property type="entry name" value="Ribosomal protein S18"/>
    <property type="match status" value="1"/>
</dbReference>
<comment type="caution">
    <text evidence="11">The sequence shown here is derived from an EMBL/GenBank/DDBJ whole genome shotgun (WGS) entry which is preliminary data.</text>
</comment>